<dbReference type="InterPro" id="IPR012001">
    <property type="entry name" value="Thiamin_PyroP_enz_TPP-bd_dom"/>
</dbReference>
<dbReference type="InterPro" id="IPR000399">
    <property type="entry name" value="TPP-bd_CS"/>
</dbReference>
<dbReference type="AlphaFoldDB" id="A0A4R3M724"/>
<dbReference type="PANTHER" id="PTHR18968">
    <property type="entry name" value="THIAMINE PYROPHOSPHATE ENZYMES"/>
    <property type="match status" value="1"/>
</dbReference>
<dbReference type="GO" id="GO:0030976">
    <property type="term" value="F:thiamine pyrophosphate binding"/>
    <property type="evidence" value="ECO:0007669"/>
    <property type="project" value="InterPro"/>
</dbReference>
<name>A0A4R3M724_9BURK</name>
<feature type="domain" description="Thiamine pyrophosphate enzyme N-terminal TPP-binding" evidence="9">
    <location>
        <begin position="5"/>
        <end position="121"/>
    </location>
</feature>
<keyword evidence="5 6" id="KW-0786">Thiamine pyrophosphate</keyword>
<evidence type="ECO:0000256" key="6">
    <source>
        <dbReference type="RuleBase" id="RU362132"/>
    </source>
</evidence>
<feature type="domain" description="Thiamine pyrophosphate enzyme central" evidence="7">
    <location>
        <begin position="194"/>
        <end position="329"/>
    </location>
</feature>
<comment type="cofactor">
    <cofactor evidence="1">
        <name>Mg(2+)</name>
        <dbReference type="ChEBI" id="CHEBI:18420"/>
    </cofactor>
</comment>
<dbReference type="GO" id="GO:0009097">
    <property type="term" value="P:isoleucine biosynthetic process"/>
    <property type="evidence" value="ECO:0007669"/>
    <property type="project" value="TreeGrafter"/>
</dbReference>
<evidence type="ECO:0000256" key="5">
    <source>
        <dbReference type="ARBA" id="ARBA00023052"/>
    </source>
</evidence>
<dbReference type="SUPFAM" id="SSF52467">
    <property type="entry name" value="DHS-like NAD/FAD-binding domain"/>
    <property type="match status" value="1"/>
</dbReference>
<dbReference type="EMBL" id="SMAJ01000004">
    <property type="protein sequence ID" value="TCT08882.1"/>
    <property type="molecule type" value="Genomic_DNA"/>
</dbReference>
<comment type="similarity">
    <text evidence="3 6">Belongs to the TPP enzyme family.</text>
</comment>
<evidence type="ECO:0000313" key="10">
    <source>
        <dbReference type="EMBL" id="TCT08882.1"/>
    </source>
</evidence>
<feature type="domain" description="Thiamine pyrophosphate enzyme TPP-binding" evidence="8">
    <location>
        <begin position="394"/>
        <end position="541"/>
    </location>
</feature>
<dbReference type="GO" id="GO:0009099">
    <property type="term" value="P:L-valine biosynthetic process"/>
    <property type="evidence" value="ECO:0007669"/>
    <property type="project" value="TreeGrafter"/>
</dbReference>
<dbReference type="Gene3D" id="3.40.50.970">
    <property type="match status" value="2"/>
</dbReference>
<evidence type="ECO:0000259" key="8">
    <source>
        <dbReference type="Pfam" id="PF02775"/>
    </source>
</evidence>
<evidence type="ECO:0000256" key="4">
    <source>
        <dbReference type="ARBA" id="ARBA00022723"/>
    </source>
</evidence>
<comment type="cofactor">
    <cofactor evidence="2">
        <name>thiamine diphosphate</name>
        <dbReference type="ChEBI" id="CHEBI:58937"/>
    </cofactor>
</comment>
<proteinExistence type="inferred from homology"/>
<dbReference type="GO" id="GO:0005948">
    <property type="term" value="C:acetolactate synthase complex"/>
    <property type="evidence" value="ECO:0007669"/>
    <property type="project" value="TreeGrafter"/>
</dbReference>
<organism evidence="10 11">
    <name type="scientific">Paralcaligenes ureilyticus</name>
    <dbReference type="NCBI Taxonomy" id="627131"/>
    <lineage>
        <taxon>Bacteria</taxon>
        <taxon>Pseudomonadati</taxon>
        <taxon>Pseudomonadota</taxon>
        <taxon>Betaproteobacteria</taxon>
        <taxon>Burkholderiales</taxon>
        <taxon>Alcaligenaceae</taxon>
        <taxon>Paralcaligenes</taxon>
    </lineage>
</organism>
<dbReference type="InterPro" id="IPR029061">
    <property type="entry name" value="THDP-binding"/>
</dbReference>
<keyword evidence="11" id="KW-1185">Reference proteome</keyword>
<evidence type="ECO:0000256" key="1">
    <source>
        <dbReference type="ARBA" id="ARBA00001946"/>
    </source>
</evidence>
<accession>A0A4R3M724</accession>
<dbReference type="Gene3D" id="3.40.50.1220">
    <property type="entry name" value="TPP-binding domain"/>
    <property type="match status" value="1"/>
</dbReference>
<reference evidence="10 11" key="1">
    <citation type="submission" date="2019-03" db="EMBL/GenBank/DDBJ databases">
        <title>Genomic Encyclopedia of Type Strains, Phase IV (KMG-IV): sequencing the most valuable type-strain genomes for metagenomic binning, comparative biology and taxonomic classification.</title>
        <authorList>
            <person name="Goeker M."/>
        </authorList>
    </citation>
    <scope>NUCLEOTIDE SEQUENCE [LARGE SCALE GENOMIC DNA]</scope>
    <source>
        <strain evidence="10 11">DSM 24591</strain>
    </source>
</reference>
<evidence type="ECO:0000256" key="3">
    <source>
        <dbReference type="ARBA" id="ARBA00007812"/>
    </source>
</evidence>
<gene>
    <name evidence="10" type="ORF">EDC26_10440</name>
</gene>
<dbReference type="InterPro" id="IPR045229">
    <property type="entry name" value="TPP_enz"/>
</dbReference>
<dbReference type="SUPFAM" id="SSF52518">
    <property type="entry name" value="Thiamin diphosphate-binding fold (THDP-binding)"/>
    <property type="match status" value="2"/>
</dbReference>
<dbReference type="PROSITE" id="PS00187">
    <property type="entry name" value="TPP_ENZYMES"/>
    <property type="match status" value="1"/>
</dbReference>
<dbReference type="GO" id="GO:0050660">
    <property type="term" value="F:flavin adenine dinucleotide binding"/>
    <property type="evidence" value="ECO:0007669"/>
    <property type="project" value="TreeGrafter"/>
</dbReference>
<dbReference type="InterPro" id="IPR012000">
    <property type="entry name" value="Thiamin_PyroP_enz_cen_dom"/>
</dbReference>
<evidence type="ECO:0000256" key="2">
    <source>
        <dbReference type="ARBA" id="ARBA00001964"/>
    </source>
</evidence>
<dbReference type="FunFam" id="3.40.50.970:FF:000007">
    <property type="entry name" value="Acetolactate synthase"/>
    <property type="match status" value="1"/>
</dbReference>
<dbReference type="OrthoDB" id="2254214at2"/>
<keyword evidence="10" id="KW-0808">Transferase</keyword>
<keyword evidence="4" id="KW-0479">Metal-binding</keyword>
<dbReference type="GO" id="GO:0000287">
    <property type="term" value="F:magnesium ion binding"/>
    <property type="evidence" value="ECO:0007669"/>
    <property type="project" value="InterPro"/>
</dbReference>
<evidence type="ECO:0000313" key="11">
    <source>
        <dbReference type="Proteomes" id="UP000295525"/>
    </source>
</evidence>
<dbReference type="Proteomes" id="UP000295525">
    <property type="component" value="Unassembled WGS sequence"/>
</dbReference>
<dbReference type="InterPro" id="IPR029035">
    <property type="entry name" value="DHS-like_NAD/FAD-binding_dom"/>
</dbReference>
<dbReference type="Pfam" id="PF02776">
    <property type="entry name" value="TPP_enzyme_N"/>
    <property type="match status" value="1"/>
</dbReference>
<dbReference type="Pfam" id="PF00205">
    <property type="entry name" value="TPP_enzyme_M"/>
    <property type="match status" value="1"/>
</dbReference>
<dbReference type="GO" id="GO:0003984">
    <property type="term" value="F:acetolactate synthase activity"/>
    <property type="evidence" value="ECO:0007669"/>
    <property type="project" value="TreeGrafter"/>
</dbReference>
<comment type="caution">
    <text evidence="10">The sequence shown here is derived from an EMBL/GenBank/DDBJ whole genome shotgun (WGS) entry which is preliminary data.</text>
</comment>
<sequence>MAMNTGGEALVAALEEAGVRHVFGLLGSSTMEVYDALFEHPTIRYIGVRDERSGTHMADGYGRISGQPGVILAGQAGPGSSNLVTGLIQASLAFSPVVAITGLVSSSHIGRDTLQEFDQHGLFSPITKRTWNVPKVDRIPEFVREAFRYASLGRKGPVVLNIPRDLFAQSVETPQKMWDPRPNIHLGTPAPAQIDQIVQLIRKANAPLIISGGGIKAARASADLVALSEKTGIPVAASAGNTDVVPNDHPLFAGQAGPRGNAVASGLAHDADLILAIGTRLGFNTTFFEENFSPSAKIVHIDIDPLAVGRYYPIELGVVADAGLATAALLKALEGFDASQAPWRARNERFLKDRKALLDKRAELGASKNTPLNPAQVFAELRSVMPRDAIITLDAGTLCMQATDQLSYFEPPSLITPLDFGLVGMSFAAGIGAKLAAPDRPVVSLMGDGGFGIGMTEFTTAIQHDIPTVTVVMDNGCWGAEKAYQRDFYGKRYIGADITSPPYDEFARSCGGFGVRTTEPGETADAVREALKSGLPSIVHVKVDPDSIVSFRSDSFKHRAAKS</sequence>
<dbReference type="RefSeq" id="WP_132580904.1">
    <property type="nucleotide sequence ID" value="NZ_SMAJ01000004.1"/>
</dbReference>
<dbReference type="PANTHER" id="PTHR18968:SF166">
    <property type="entry name" value="2-HYDROXYACYL-COA LYASE 2"/>
    <property type="match status" value="1"/>
</dbReference>
<evidence type="ECO:0000259" key="7">
    <source>
        <dbReference type="Pfam" id="PF00205"/>
    </source>
</evidence>
<protein>
    <submittedName>
        <fullName evidence="10">Acetolactate synthase-1/2/3 large subunit/sulfoacetaldehyde acetyltransferase</fullName>
    </submittedName>
</protein>
<dbReference type="CDD" id="cd07035">
    <property type="entry name" value="TPP_PYR_POX_like"/>
    <property type="match status" value="1"/>
</dbReference>
<dbReference type="InterPro" id="IPR011766">
    <property type="entry name" value="TPP_enzyme_TPP-bd"/>
</dbReference>
<evidence type="ECO:0000259" key="9">
    <source>
        <dbReference type="Pfam" id="PF02776"/>
    </source>
</evidence>
<dbReference type="Pfam" id="PF02775">
    <property type="entry name" value="TPP_enzyme_C"/>
    <property type="match status" value="1"/>
</dbReference>